<comment type="caution">
    <text evidence="1">The sequence shown here is derived from an EMBL/GenBank/DDBJ whole genome shotgun (WGS) entry which is preliminary data.</text>
</comment>
<evidence type="ECO:0000313" key="1">
    <source>
        <dbReference type="EMBL" id="GAA5813483.1"/>
    </source>
</evidence>
<organism evidence="1 2">
    <name type="scientific">Mucor flavus</name>
    <dbReference type="NCBI Taxonomy" id="439312"/>
    <lineage>
        <taxon>Eukaryota</taxon>
        <taxon>Fungi</taxon>
        <taxon>Fungi incertae sedis</taxon>
        <taxon>Mucoromycota</taxon>
        <taxon>Mucoromycotina</taxon>
        <taxon>Mucoromycetes</taxon>
        <taxon>Mucorales</taxon>
        <taxon>Mucorineae</taxon>
        <taxon>Mucoraceae</taxon>
        <taxon>Mucor</taxon>
    </lineage>
</organism>
<protein>
    <submittedName>
        <fullName evidence="1">Uncharacterized protein</fullName>
    </submittedName>
</protein>
<name>A0ABP9Z301_9FUNG</name>
<proteinExistence type="predicted"/>
<dbReference type="Proteomes" id="UP001473302">
    <property type="component" value="Unassembled WGS sequence"/>
</dbReference>
<reference evidence="1 2" key="1">
    <citation type="submission" date="2024-04" db="EMBL/GenBank/DDBJ databases">
        <title>genome sequences of Mucor flavus KT1a and Helicostylum pulchrum KT1b strains isolated from the surface of a dry-aged beef.</title>
        <authorList>
            <person name="Toyotome T."/>
            <person name="Hosono M."/>
            <person name="Torimaru M."/>
            <person name="Fukuda K."/>
            <person name="Mikami N."/>
        </authorList>
    </citation>
    <scope>NUCLEOTIDE SEQUENCE [LARGE SCALE GENOMIC DNA]</scope>
    <source>
        <strain evidence="1 2">KT1a</strain>
    </source>
</reference>
<evidence type="ECO:0000313" key="2">
    <source>
        <dbReference type="Proteomes" id="UP001473302"/>
    </source>
</evidence>
<accession>A0ABP9Z301</accession>
<gene>
    <name evidence="1" type="ORF">MFLAVUS_006961</name>
</gene>
<dbReference type="EMBL" id="BAABUK010000017">
    <property type="protein sequence ID" value="GAA5813483.1"/>
    <property type="molecule type" value="Genomic_DNA"/>
</dbReference>
<keyword evidence="2" id="KW-1185">Reference proteome</keyword>
<sequence length="85" mass="9777">MYRRLKNNEVFTFWLENAASKRVTWIISKKTKNLYNEDLAQKYTYIIAKGVILQGEELLKSLEKSVALIEKIGSPAGQTDPSRQT</sequence>